<feature type="domain" description="MoaB/Mog" evidence="2">
    <location>
        <begin position="7"/>
        <end position="173"/>
    </location>
</feature>
<dbReference type="PANTHER" id="PTHR13939">
    <property type="entry name" value="NICOTINAMIDE-NUCLEOTIDE AMIDOHYDROLASE PNCC"/>
    <property type="match status" value="1"/>
</dbReference>
<evidence type="ECO:0000313" key="3">
    <source>
        <dbReference type="EMBL" id="PQA59878.1"/>
    </source>
</evidence>
<dbReference type="Gene3D" id="3.30.70.2860">
    <property type="match status" value="1"/>
</dbReference>
<evidence type="ECO:0000256" key="1">
    <source>
        <dbReference type="HAMAP-Rule" id="MF_00226"/>
    </source>
</evidence>
<dbReference type="PANTHER" id="PTHR13939:SF0">
    <property type="entry name" value="NMN AMIDOHYDROLASE-LIKE PROTEIN YFAY"/>
    <property type="match status" value="1"/>
</dbReference>
<name>A0A2S7IQG2_9BACT</name>
<dbReference type="RefSeq" id="WP_104711703.1">
    <property type="nucleotide sequence ID" value="NZ_PTRA01000001.1"/>
</dbReference>
<dbReference type="InterPro" id="IPR001453">
    <property type="entry name" value="MoaB/Mog_dom"/>
</dbReference>
<dbReference type="SUPFAM" id="SSF142433">
    <property type="entry name" value="CinA-like"/>
    <property type="match status" value="1"/>
</dbReference>
<dbReference type="Pfam" id="PF18146">
    <property type="entry name" value="CinA_KH"/>
    <property type="match status" value="1"/>
</dbReference>
<dbReference type="NCBIfam" id="NF001813">
    <property type="entry name" value="PRK00549.1"/>
    <property type="match status" value="1"/>
</dbReference>
<dbReference type="InterPro" id="IPR008136">
    <property type="entry name" value="CinA_C"/>
</dbReference>
<evidence type="ECO:0000259" key="2">
    <source>
        <dbReference type="SMART" id="SM00852"/>
    </source>
</evidence>
<comment type="caution">
    <text evidence="3">The sequence shown here is derived from an EMBL/GenBank/DDBJ whole genome shotgun (WGS) entry which is preliminary data.</text>
</comment>
<dbReference type="NCBIfam" id="TIGR00200">
    <property type="entry name" value="cinA_nterm"/>
    <property type="match status" value="1"/>
</dbReference>
<evidence type="ECO:0000313" key="4">
    <source>
        <dbReference type="Proteomes" id="UP000239590"/>
    </source>
</evidence>
<sequence length="419" mass="45440">MRPVTAEIITIGDEILFGQITDTNTQWIGAELSAIGVRTVRKSSVGDQRAAILSILSEAEQRADIVILTGGLGPTKDDITKTTLCEYFNTGQAIHPEALVFVTEFFQKRGRELTEINKLQASLPLNATYLPNTRGTAPGMWFYERGTVFVSLPGVPHEMKGLMTDEVLPRIKSTFPLPVIHHKMLRTIGIGESFLAERIEAWEDALPSHIKLAYLPSMGMVKLRLTATGESLEVLQAEVNAEIAKVLPLISTYVYGYDGDEIEDVVARLLRESGHSLSIAESCTGGYLSHLITKIPGSSAYFQAGVVSYSNAAKMNTLDVQSATLENYGAVSEPTIREMAEGVRERFGTTFGLATSGIAGPDGGTTEKPVGTIWIALASPEQTITKKLTLGGDRLQNIHQTALSLLNLLRKVLVGLPLD</sequence>
<accession>A0A2S7IQG2</accession>
<gene>
    <name evidence="3" type="ORF">C5O19_09720</name>
</gene>
<dbReference type="InterPro" id="IPR041424">
    <property type="entry name" value="CinA_KH"/>
</dbReference>
<dbReference type="NCBIfam" id="TIGR00199">
    <property type="entry name" value="PncC_domain"/>
    <property type="match status" value="1"/>
</dbReference>
<dbReference type="Gene3D" id="3.90.950.20">
    <property type="entry name" value="CinA-like"/>
    <property type="match status" value="1"/>
</dbReference>
<dbReference type="InterPro" id="IPR036425">
    <property type="entry name" value="MoaB/Mog-like_dom_sf"/>
</dbReference>
<dbReference type="Gene3D" id="3.40.980.10">
    <property type="entry name" value="MoaB/Mog-like domain"/>
    <property type="match status" value="1"/>
</dbReference>
<dbReference type="HAMAP" id="MF_00226_B">
    <property type="entry name" value="CinA_B"/>
    <property type="match status" value="1"/>
</dbReference>
<dbReference type="CDD" id="cd00885">
    <property type="entry name" value="cinA"/>
    <property type="match status" value="1"/>
</dbReference>
<dbReference type="EMBL" id="PTRA01000001">
    <property type="protein sequence ID" value="PQA59878.1"/>
    <property type="molecule type" value="Genomic_DNA"/>
</dbReference>
<dbReference type="PIRSF" id="PIRSF006728">
    <property type="entry name" value="CinA"/>
    <property type="match status" value="1"/>
</dbReference>
<keyword evidence="4" id="KW-1185">Reference proteome</keyword>
<dbReference type="OrthoDB" id="9801454at2"/>
<dbReference type="AlphaFoldDB" id="A0A2S7IQG2"/>
<reference evidence="4" key="1">
    <citation type="submission" date="2018-02" db="EMBL/GenBank/DDBJ databases">
        <title>Genome sequencing of Solimonas sp. HR-BB.</title>
        <authorList>
            <person name="Lee Y."/>
            <person name="Jeon C.O."/>
        </authorList>
    </citation>
    <scope>NUCLEOTIDE SEQUENCE [LARGE SCALE GENOMIC DNA]</scope>
    <source>
        <strain evidence="4">HR-U</strain>
    </source>
</reference>
<organism evidence="3 4">
    <name type="scientific">Siphonobacter curvatus</name>
    <dbReference type="NCBI Taxonomy" id="2094562"/>
    <lineage>
        <taxon>Bacteria</taxon>
        <taxon>Pseudomonadati</taxon>
        <taxon>Bacteroidota</taxon>
        <taxon>Cytophagia</taxon>
        <taxon>Cytophagales</taxon>
        <taxon>Cytophagaceae</taxon>
        <taxon>Siphonobacter</taxon>
    </lineage>
</organism>
<dbReference type="SMART" id="SM00852">
    <property type="entry name" value="MoCF_biosynth"/>
    <property type="match status" value="1"/>
</dbReference>
<comment type="similarity">
    <text evidence="1">Belongs to the CinA family.</text>
</comment>
<proteinExistence type="inferred from homology"/>
<dbReference type="SUPFAM" id="SSF53218">
    <property type="entry name" value="Molybdenum cofactor biosynthesis proteins"/>
    <property type="match status" value="1"/>
</dbReference>
<protein>
    <recommendedName>
        <fullName evidence="1">CinA-like protein</fullName>
    </recommendedName>
</protein>
<dbReference type="Pfam" id="PF02464">
    <property type="entry name" value="CinA"/>
    <property type="match status" value="1"/>
</dbReference>
<dbReference type="Proteomes" id="UP000239590">
    <property type="component" value="Unassembled WGS sequence"/>
</dbReference>
<dbReference type="InterPro" id="IPR036653">
    <property type="entry name" value="CinA-like_C"/>
</dbReference>
<dbReference type="InterPro" id="IPR008135">
    <property type="entry name" value="Competence-induced_CinA"/>
</dbReference>
<dbReference type="Pfam" id="PF00994">
    <property type="entry name" value="MoCF_biosynth"/>
    <property type="match status" value="1"/>
</dbReference>
<dbReference type="InterPro" id="IPR050101">
    <property type="entry name" value="CinA"/>
</dbReference>